<evidence type="ECO:0000313" key="2">
    <source>
        <dbReference type="EMBL" id="OWM74000.1"/>
    </source>
</evidence>
<name>A0A218WNR1_PUNGR</name>
<comment type="caution">
    <text evidence="2">The sequence shown here is derived from an EMBL/GenBank/DDBJ whole genome shotgun (WGS) entry which is preliminary data.</text>
</comment>
<evidence type="ECO:0000313" key="3">
    <source>
        <dbReference type="Proteomes" id="UP000197138"/>
    </source>
</evidence>
<gene>
    <name evidence="2" type="ORF">CDL15_Pgr022271</name>
</gene>
<dbReference type="EMBL" id="MTKT01003937">
    <property type="protein sequence ID" value="OWM74000.1"/>
    <property type="molecule type" value="Genomic_DNA"/>
</dbReference>
<organism evidence="2 3">
    <name type="scientific">Punica granatum</name>
    <name type="common">Pomegranate</name>
    <dbReference type="NCBI Taxonomy" id="22663"/>
    <lineage>
        <taxon>Eukaryota</taxon>
        <taxon>Viridiplantae</taxon>
        <taxon>Streptophyta</taxon>
        <taxon>Embryophyta</taxon>
        <taxon>Tracheophyta</taxon>
        <taxon>Spermatophyta</taxon>
        <taxon>Magnoliopsida</taxon>
        <taxon>eudicotyledons</taxon>
        <taxon>Gunneridae</taxon>
        <taxon>Pentapetalae</taxon>
        <taxon>rosids</taxon>
        <taxon>malvids</taxon>
        <taxon>Myrtales</taxon>
        <taxon>Lythraceae</taxon>
        <taxon>Punica</taxon>
    </lineage>
</organism>
<proteinExistence type="predicted"/>
<accession>A0A218WNR1</accession>
<reference evidence="3" key="1">
    <citation type="journal article" date="2017" name="Plant J.">
        <title>The pomegranate (Punica granatum L.) genome and the genomics of punicalagin biosynthesis.</title>
        <authorList>
            <person name="Qin G."/>
            <person name="Xu C."/>
            <person name="Ming R."/>
            <person name="Tang H."/>
            <person name="Guyot R."/>
            <person name="Kramer E.M."/>
            <person name="Hu Y."/>
            <person name="Yi X."/>
            <person name="Qi Y."/>
            <person name="Xu X."/>
            <person name="Gao Z."/>
            <person name="Pan H."/>
            <person name="Jian J."/>
            <person name="Tian Y."/>
            <person name="Yue Z."/>
            <person name="Xu Y."/>
        </authorList>
    </citation>
    <scope>NUCLEOTIDE SEQUENCE [LARGE SCALE GENOMIC DNA]</scope>
    <source>
        <strain evidence="3">cv. Dabenzi</strain>
    </source>
</reference>
<dbReference type="Proteomes" id="UP000197138">
    <property type="component" value="Unassembled WGS sequence"/>
</dbReference>
<evidence type="ECO:0000256" key="1">
    <source>
        <dbReference type="SAM" id="MobiDB-lite"/>
    </source>
</evidence>
<protein>
    <submittedName>
        <fullName evidence="2">Uncharacterized protein</fullName>
    </submittedName>
</protein>
<feature type="region of interest" description="Disordered" evidence="1">
    <location>
        <begin position="44"/>
        <end position="66"/>
    </location>
</feature>
<sequence>MCKVPVQGPSTSGEPARIAALESAFSQMAANVAEIMTLLRGPSCTSSSSTLPPEQGQRLTRILRSR</sequence>
<dbReference type="AlphaFoldDB" id="A0A218WNR1"/>